<dbReference type="Pfam" id="PF06093">
    <property type="entry name" value="Spt4"/>
    <property type="match status" value="1"/>
</dbReference>
<feature type="binding site" evidence="2">
    <location>
        <position position="21"/>
    </location>
    <ligand>
        <name>Zn(2+)</name>
        <dbReference type="ChEBI" id="CHEBI:29105"/>
    </ligand>
</feature>
<evidence type="ECO:0000256" key="2">
    <source>
        <dbReference type="HAMAP-Rule" id="MF_00949"/>
    </source>
</evidence>
<dbReference type="InterPro" id="IPR029040">
    <property type="entry name" value="RPABC4/Spt4"/>
</dbReference>
<name>A0A7G9Z9T1_9EURY</name>
<dbReference type="HAMAP" id="MF_00949">
    <property type="entry name" value="Spt4_arch"/>
    <property type="match status" value="1"/>
</dbReference>
<evidence type="ECO:0000259" key="3">
    <source>
        <dbReference type="SMART" id="SM01389"/>
    </source>
</evidence>
<dbReference type="InterPro" id="IPR007178">
    <property type="entry name" value="Spt4_arch"/>
</dbReference>
<dbReference type="PANTHER" id="PTHR40704">
    <property type="entry name" value="TRANSCRIPTION ELONGATION FACTOR SPT4"/>
    <property type="match status" value="1"/>
</dbReference>
<organism evidence="4">
    <name type="scientific">Candidatus Methanophaga sp. ANME-1 ERB7</name>
    <dbReference type="NCBI Taxonomy" id="2759913"/>
    <lineage>
        <taxon>Archaea</taxon>
        <taxon>Methanobacteriati</taxon>
        <taxon>Methanobacteriota</taxon>
        <taxon>Stenosarchaea group</taxon>
        <taxon>Methanomicrobia</taxon>
        <taxon>Candidatus Methanophagales</taxon>
        <taxon>Candidatus Methanophagaceae</taxon>
        <taxon>Candidatus Methanophaga</taxon>
    </lineage>
</organism>
<keyword evidence="2" id="KW-0862">Zinc</keyword>
<keyword evidence="2" id="KW-0805">Transcription regulation</keyword>
<feature type="binding site" evidence="2">
    <location>
        <position position="19"/>
    </location>
    <ligand>
        <name>Zn(2+)</name>
        <dbReference type="ChEBI" id="CHEBI:29105"/>
    </ligand>
</feature>
<comment type="subunit">
    <text evidence="2">Heterodimer composed of Spt4 and Spt5.</text>
</comment>
<sequence length="61" mass="6621">MEKACRDCHRIMESGKAVCVCGSNSVSGDWSGYVAIIDVAESEIAKKLGITKEGRYALKVR</sequence>
<proteinExistence type="inferred from homology"/>
<evidence type="ECO:0000313" key="4">
    <source>
        <dbReference type="EMBL" id="QNO57015.1"/>
    </source>
</evidence>
<dbReference type="SMART" id="SM01389">
    <property type="entry name" value="Spt4"/>
    <property type="match status" value="1"/>
</dbReference>
<protein>
    <recommendedName>
        <fullName evidence="2">Transcription elongation factor Spt4</fullName>
    </recommendedName>
</protein>
<keyword evidence="1 2" id="KW-0804">Transcription</keyword>
<keyword evidence="2" id="KW-0479">Metal-binding</keyword>
<comment type="similarity">
    <text evidence="2">Belongs to the archaeal Spt4 family.</text>
</comment>
<dbReference type="GO" id="GO:0003746">
    <property type="term" value="F:translation elongation factor activity"/>
    <property type="evidence" value="ECO:0007669"/>
    <property type="project" value="UniProtKB-KW"/>
</dbReference>
<dbReference type="GO" id="GO:0008270">
    <property type="term" value="F:zinc ion binding"/>
    <property type="evidence" value="ECO:0007669"/>
    <property type="project" value="UniProtKB-UniRule"/>
</dbReference>
<gene>
    <name evidence="2 4" type="primary">spt4</name>
    <name evidence="4" type="ORF">PEKJEAHP_00015</name>
</gene>
<accession>A0A7G9Z9T1</accession>
<feature type="binding site" evidence="2">
    <location>
        <position position="5"/>
    </location>
    <ligand>
        <name>Zn(2+)</name>
        <dbReference type="ChEBI" id="CHEBI:29105"/>
    </ligand>
</feature>
<dbReference type="PANTHER" id="PTHR40704:SF1">
    <property type="entry name" value="TRANSCRIPTION ELONGATION FACTOR SPT4"/>
    <property type="match status" value="1"/>
</dbReference>
<comment type="function">
    <text evidence="2">Stimulates transcription elongation.</text>
</comment>
<dbReference type="InterPro" id="IPR022800">
    <property type="entry name" value="Spt4/RpoE2_Znf"/>
</dbReference>
<keyword evidence="4" id="KW-0251">Elongation factor</keyword>
<dbReference type="GO" id="GO:0006355">
    <property type="term" value="P:regulation of DNA-templated transcription"/>
    <property type="evidence" value="ECO:0007669"/>
    <property type="project" value="UniProtKB-UniRule"/>
</dbReference>
<feature type="domain" description="Spt4/RpoE2 zinc finger" evidence="3">
    <location>
        <begin position="2"/>
        <end position="61"/>
    </location>
</feature>
<keyword evidence="4" id="KW-0648">Protein biosynthesis</keyword>
<dbReference type="SUPFAM" id="SSF63393">
    <property type="entry name" value="RNA polymerase subunits"/>
    <property type="match status" value="1"/>
</dbReference>
<dbReference type="Gene3D" id="2.20.28.90">
    <property type="match status" value="1"/>
</dbReference>
<feature type="binding site" evidence="2">
    <location>
        <position position="8"/>
    </location>
    <ligand>
        <name>Zn(2+)</name>
        <dbReference type="ChEBI" id="CHEBI:29105"/>
    </ligand>
</feature>
<dbReference type="InterPro" id="IPR038589">
    <property type="entry name" value="Spt4_dom_sf"/>
</dbReference>
<dbReference type="NCBIfam" id="NF041664">
    <property type="entry name" value="RNAP_arch_Epp"/>
    <property type="match status" value="1"/>
</dbReference>
<dbReference type="EMBL" id="MT631676">
    <property type="protein sequence ID" value="QNO57015.1"/>
    <property type="molecule type" value="Genomic_DNA"/>
</dbReference>
<evidence type="ECO:0000256" key="1">
    <source>
        <dbReference type="ARBA" id="ARBA00023163"/>
    </source>
</evidence>
<dbReference type="AlphaFoldDB" id="A0A7G9Z9T1"/>
<reference evidence="4" key="1">
    <citation type="submission" date="2020-06" db="EMBL/GenBank/DDBJ databases">
        <title>Unique genomic features of the anaerobic methanotrophic archaea.</title>
        <authorList>
            <person name="Chadwick G.L."/>
            <person name="Skennerton C.T."/>
            <person name="Laso-Perez R."/>
            <person name="Leu A.O."/>
            <person name="Speth D.R."/>
            <person name="Yu H."/>
            <person name="Morgan-Lang C."/>
            <person name="Hatzenpichler R."/>
            <person name="Goudeau D."/>
            <person name="Malmstrom R."/>
            <person name="Brazelton W.J."/>
            <person name="Woyke T."/>
            <person name="Hallam S.J."/>
            <person name="Tyson G.W."/>
            <person name="Wegener G."/>
            <person name="Boetius A."/>
            <person name="Orphan V."/>
        </authorList>
    </citation>
    <scope>NUCLEOTIDE SEQUENCE</scope>
</reference>